<keyword evidence="3" id="KW-1185">Reference proteome</keyword>
<evidence type="ECO:0000256" key="1">
    <source>
        <dbReference type="SAM" id="Phobius"/>
    </source>
</evidence>
<keyword evidence="1" id="KW-0472">Membrane</keyword>
<evidence type="ECO:0000313" key="3">
    <source>
        <dbReference type="Proteomes" id="UP000199029"/>
    </source>
</evidence>
<protein>
    <submittedName>
        <fullName evidence="2">Uncharacterized protein</fullName>
    </submittedName>
</protein>
<proteinExistence type="predicted"/>
<organism evidence="2 3">
    <name type="scientific">Hymenobacter arizonensis</name>
    <name type="common">Siccationidurans arizonensis</name>
    <dbReference type="NCBI Taxonomy" id="1227077"/>
    <lineage>
        <taxon>Bacteria</taxon>
        <taxon>Pseudomonadati</taxon>
        <taxon>Bacteroidota</taxon>
        <taxon>Cytophagia</taxon>
        <taxon>Cytophagales</taxon>
        <taxon>Hymenobacteraceae</taxon>
        <taxon>Hymenobacter</taxon>
    </lineage>
</organism>
<dbReference type="AlphaFoldDB" id="A0A1I5XG29"/>
<dbReference type="Proteomes" id="UP000199029">
    <property type="component" value="Unassembled WGS sequence"/>
</dbReference>
<keyword evidence="1" id="KW-0812">Transmembrane</keyword>
<reference evidence="3" key="1">
    <citation type="submission" date="2016-10" db="EMBL/GenBank/DDBJ databases">
        <authorList>
            <person name="Varghese N."/>
            <person name="Submissions S."/>
        </authorList>
    </citation>
    <scope>NUCLEOTIDE SEQUENCE [LARGE SCALE GENOMIC DNA]</scope>
    <source>
        <strain evidence="3">OR362-8,ATCC BAA-1266,JCM 13504</strain>
    </source>
</reference>
<accession>A0A1I5XG29</accession>
<evidence type="ECO:0000313" key="2">
    <source>
        <dbReference type="EMBL" id="SFQ30776.1"/>
    </source>
</evidence>
<dbReference type="STRING" id="1227077.SAMN04515668_1814"/>
<dbReference type="RefSeq" id="WP_092671338.1">
    <property type="nucleotide sequence ID" value="NZ_FOXS01000002.1"/>
</dbReference>
<sequence>MKELGLGLLIIGLISLVLPFINPNIKSVFLTWIDQWGTTVAWLIRGGITLLGLILWLSFKNRD</sequence>
<gene>
    <name evidence="2" type="ORF">SAMN04515668_1814</name>
</gene>
<keyword evidence="1" id="KW-1133">Transmembrane helix</keyword>
<feature type="transmembrane region" description="Helical" evidence="1">
    <location>
        <begin position="35"/>
        <end position="59"/>
    </location>
</feature>
<name>A0A1I5XG29_HYMAR</name>
<dbReference type="EMBL" id="FOXS01000002">
    <property type="protein sequence ID" value="SFQ30776.1"/>
    <property type="molecule type" value="Genomic_DNA"/>
</dbReference>